<reference evidence="8 9" key="1">
    <citation type="submission" date="2019-04" db="EMBL/GenBank/DDBJ databases">
        <title>Phreatobacter aquaticus sp. nov.</title>
        <authorList>
            <person name="Choi A."/>
            <person name="Baek K."/>
        </authorList>
    </citation>
    <scope>NUCLEOTIDE SEQUENCE [LARGE SCALE GENOMIC DNA]</scope>
    <source>
        <strain evidence="8 9">NMCR1094</strain>
    </source>
</reference>
<dbReference type="PANTHER" id="PTHR10491:SF4">
    <property type="entry name" value="METHIONINE ADENOSYLTRANSFERASE 2 SUBUNIT BETA"/>
    <property type="match status" value="1"/>
</dbReference>
<keyword evidence="6" id="KW-0560">Oxidoreductase</keyword>
<evidence type="ECO:0000259" key="7">
    <source>
        <dbReference type="Pfam" id="PF04321"/>
    </source>
</evidence>
<dbReference type="CDD" id="cd05254">
    <property type="entry name" value="dTDP_HR_like_SDR_e"/>
    <property type="match status" value="1"/>
</dbReference>
<evidence type="ECO:0000256" key="4">
    <source>
        <dbReference type="ARBA" id="ARBA00017099"/>
    </source>
</evidence>
<evidence type="ECO:0000256" key="2">
    <source>
        <dbReference type="ARBA" id="ARBA00010944"/>
    </source>
</evidence>
<dbReference type="AlphaFoldDB" id="A0A4D7QM64"/>
<gene>
    <name evidence="8" type="ORF">E8L99_18525</name>
</gene>
<dbReference type="KEGG" id="paqt:E8L99_18525"/>
<name>A0A4D7QM64_9HYPH</name>
<protein>
    <recommendedName>
        <fullName evidence="4 6">dTDP-4-dehydrorhamnose reductase</fullName>
        <ecNumber evidence="3 6">1.1.1.133</ecNumber>
    </recommendedName>
</protein>
<dbReference type="GO" id="GO:0005829">
    <property type="term" value="C:cytosol"/>
    <property type="evidence" value="ECO:0007669"/>
    <property type="project" value="TreeGrafter"/>
</dbReference>
<dbReference type="RefSeq" id="WP_137100940.1">
    <property type="nucleotide sequence ID" value="NZ_CP039865.1"/>
</dbReference>
<keyword evidence="9" id="KW-1185">Reference proteome</keyword>
<dbReference type="SUPFAM" id="SSF51735">
    <property type="entry name" value="NAD(P)-binding Rossmann-fold domains"/>
    <property type="match status" value="1"/>
</dbReference>
<dbReference type="Proteomes" id="UP000298588">
    <property type="component" value="Chromosome"/>
</dbReference>
<evidence type="ECO:0000256" key="3">
    <source>
        <dbReference type="ARBA" id="ARBA00012929"/>
    </source>
</evidence>
<comment type="cofactor">
    <cofactor evidence="6">
        <name>Mg(2+)</name>
        <dbReference type="ChEBI" id="CHEBI:18420"/>
    </cofactor>
    <text evidence="6">Binds 1 Mg(2+) ion per monomer.</text>
</comment>
<evidence type="ECO:0000256" key="1">
    <source>
        <dbReference type="ARBA" id="ARBA00004781"/>
    </source>
</evidence>
<organism evidence="8 9">
    <name type="scientific">Phreatobacter aquaticus</name>
    <dbReference type="NCBI Taxonomy" id="2570229"/>
    <lineage>
        <taxon>Bacteria</taxon>
        <taxon>Pseudomonadati</taxon>
        <taxon>Pseudomonadota</taxon>
        <taxon>Alphaproteobacteria</taxon>
        <taxon>Hyphomicrobiales</taxon>
        <taxon>Phreatobacteraceae</taxon>
        <taxon>Phreatobacter</taxon>
    </lineage>
</organism>
<dbReference type="InterPro" id="IPR005913">
    <property type="entry name" value="dTDP_dehydrorham_reduct"/>
</dbReference>
<evidence type="ECO:0000313" key="9">
    <source>
        <dbReference type="Proteomes" id="UP000298588"/>
    </source>
</evidence>
<evidence type="ECO:0000256" key="6">
    <source>
        <dbReference type="RuleBase" id="RU364082"/>
    </source>
</evidence>
<comment type="pathway">
    <text evidence="1 6">Carbohydrate biosynthesis; dTDP-L-rhamnose biosynthesis.</text>
</comment>
<dbReference type="OrthoDB" id="9803892at2"/>
<evidence type="ECO:0000313" key="8">
    <source>
        <dbReference type="EMBL" id="QCK87611.1"/>
    </source>
</evidence>
<sequence length="290" mass="31519">MKVLVLGAQGMLGSGLVQRLALRHEVHATVRDAPIRPFPDSVTVHAGVDVRDEPLLVRILDGAKPELVINAVGIVKQHADSTPTETFVAVNSLFPHRLARLTGERGAHLIHISTDCVFSGRRGLYSEADLPDPVDIYGLSKLLGEPETATTSVIRCSMIGLEDKRPGRRSHGLVEWFLGQTGEVSGFSRSIFSGLTVRQLSLVIEDVGMRGGLPGLWHVAADPISKFDLLRGLAERLPERGLTVGKVEGPPIDRSLNASAFNKVAGFRPPSWKVMLDELAMDIRQREGHS</sequence>
<keyword evidence="6" id="KW-0521">NADP</keyword>
<feature type="domain" description="RmlD-like substrate binding" evidence="7">
    <location>
        <begin position="1"/>
        <end position="149"/>
    </location>
</feature>
<dbReference type="Gene3D" id="3.40.50.720">
    <property type="entry name" value="NAD(P)-binding Rossmann-like Domain"/>
    <property type="match status" value="1"/>
</dbReference>
<comment type="catalytic activity">
    <reaction evidence="5 6">
        <text>dTDP-beta-L-rhamnose + NADP(+) = dTDP-4-dehydro-beta-L-rhamnose + NADPH + H(+)</text>
        <dbReference type="Rhea" id="RHEA:21796"/>
        <dbReference type="ChEBI" id="CHEBI:15378"/>
        <dbReference type="ChEBI" id="CHEBI:57510"/>
        <dbReference type="ChEBI" id="CHEBI:57783"/>
        <dbReference type="ChEBI" id="CHEBI:58349"/>
        <dbReference type="ChEBI" id="CHEBI:62830"/>
        <dbReference type="EC" id="1.1.1.133"/>
    </reaction>
</comment>
<comment type="function">
    <text evidence="6">Catalyzes the reduction of dTDP-6-deoxy-L-lyxo-4-hexulose to yield dTDP-L-rhamnose.</text>
</comment>
<proteinExistence type="inferred from homology"/>
<dbReference type="Pfam" id="PF04321">
    <property type="entry name" value="RmlD_sub_bind"/>
    <property type="match status" value="1"/>
</dbReference>
<dbReference type="GO" id="GO:0008831">
    <property type="term" value="F:dTDP-4-dehydrorhamnose reductase activity"/>
    <property type="evidence" value="ECO:0007669"/>
    <property type="project" value="UniProtKB-EC"/>
</dbReference>
<accession>A0A4D7QM64</accession>
<evidence type="ECO:0000256" key="5">
    <source>
        <dbReference type="ARBA" id="ARBA00048200"/>
    </source>
</evidence>
<dbReference type="InterPro" id="IPR029903">
    <property type="entry name" value="RmlD-like-bd"/>
</dbReference>
<dbReference type="PANTHER" id="PTHR10491">
    <property type="entry name" value="DTDP-4-DEHYDRORHAMNOSE REDUCTASE"/>
    <property type="match status" value="1"/>
</dbReference>
<dbReference type="InterPro" id="IPR036291">
    <property type="entry name" value="NAD(P)-bd_dom_sf"/>
</dbReference>
<dbReference type="EMBL" id="CP039865">
    <property type="protein sequence ID" value="QCK87611.1"/>
    <property type="molecule type" value="Genomic_DNA"/>
</dbReference>
<dbReference type="GO" id="GO:0019305">
    <property type="term" value="P:dTDP-rhamnose biosynthetic process"/>
    <property type="evidence" value="ECO:0007669"/>
    <property type="project" value="UniProtKB-UniPathway"/>
</dbReference>
<dbReference type="EC" id="1.1.1.133" evidence="3 6"/>
<dbReference type="UniPathway" id="UPA00124"/>
<comment type="similarity">
    <text evidence="2 6">Belongs to the dTDP-4-dehydrorhamnose reductase family.</text>
</comment>